<evidence type="ECO:0000256" key="1">
    <source>
        <dbReference type="ARBA" id="ARBA00022603"/>
    </source>
</evidence>
<keyword evidence="3" id="KW-0949">S-adenosyl-L-methionine</keyword>
<evidence type="ECO:0000313" key="5">
    <source>
        <dbReference type="Proteomes" id="UP000242367"/>
    </source>
</evidence>
<keyword evidence="5" id="KW-1185">Reference proteome</keyword>
<dbReference type="Proteomes" id="UP000242367">
    <property type="component" value="Unassembled WGS sequence"/>
</dbReference>
<protein>
    <submittedName>
        <fullName evidence="4">Mg-protoporphyrin IX methyl transferase</fullName>
    </submittedName>
</protein>
<dbReference type="PANTHER" id="PTHR43464:SF19">
    <property type="entry name" value="UBIQUINONE BIOSYNTHESIS O-METHYLTRANSFERASE, MITOCHONDRIAL"/>
    <property type="match status" value="1"/>
</dbReference>
<gene>
    <name evidence="4" type="ORF">BTM25_41950</name>
</gene>
<dbReference type="GO" id="GO:0008757">
    <property type="term" value="F:S-adenosylmethionine-dependent methyltransferase activity"/>
    <property type="evidence" value="ECO:0007669"/>
    <property type="project" value="InterPro"/>
</dbReference>
<proteinExistence type="predicted"/>
<dbReference type="PANTHER" id="PTHR43464">
    <property type="entry name" value="METHYLTRANSFERASE"/>
    <property type="match status" value="1"/>
</dbReference>
<dbReference type="InterPro" id="IPR008715">
    <property type="entry name" value="SAM-MeTfrase_NodS-like"/>
</dbReference>
<accession>A0A2P4UKF6</accession>
<reference evidence="4 5" key="1">
    <citation type="journal article" date="2017" name="Chemistry">
        <title>Isolation, Biosynthesis and Chemical Modifications of Rubterolones A-F: Rare Tropolone Alkaloids from Actinomadura sp. 5-2.</title>
        <authorList>
            <person name="Guo H."/>
            <person name="Benndorf R."/>
            <person name="Leichnitz D."/>
            <person name="Klassen J.L."/>
            <person name="Vollmers J."/>
            <person name="Gorls H."/>
            <person name="Steinacker M."/>
            <person name="Weigel C."/>
            <person name="Dahse H.M."/>
            <person name="Kaster A.K."/>
            <person name="de Beer Z.W."/>
            <person name="Poulsen M."/>
            <person name="Beemelmanns C."/>
        </authorList>
    </citation>
    <scope>NUCLEOTIDE SEQUENCE [LARGE SCALE GENOMIC DNA]</scope>
    <source>
        <strain evidence="4 5">5-2</strain>
    </source>
</reference>
<name>A0A2P4UKF6_9ACTN</name>
<dbReference type="Gene3D" id="3.40.50.150">
    <property type="entry name" value="Vaccinia Virus protein VP39"/>
    <property type="match status" value="1"/>
</dbReference>
<dbReference type="InterPro" id="IPR029063">
    <property type="entry name" value="SAM-dependent_MTases_sf"/>
</dbReference>
<dbReference type="EMBL" id="MTBP01000002">
    <property type="protein sequence ID" value="POM25547.1"/>
    <property type="molecule type" value="Genomic_DNA"/>
</dbReference>
<keyword evidence="1" id="KW-0489">Methyltransferase</keyword>
<dbReference type="Pfam" id="PF05401">
    <property type="entry name" value="NodS"/>
    <property type="match status" value="1"/>
</dbReference>
<evidence type="ECO:0000256" key="2">
    <source>
        <dbReference type="ARBA" id="ARBA00022679"/>
    </source>
</evidence>
<comment type="caution">
    <text evidence="4">The sequence shown here is derived from an EMBL/GenBank/DDBJ whole genome shotgun (WGS) entry which is preliminary data.</text>
</comment>
<dbReference type="AlphaFoldDB" id="A0A2P4UKF6"/>
<evidence type="ECO:0000256" key="3">
    <source>
        <dbReference type="ARBA" id="ARBA00022691"/>
    </source>
</evidence>
<dbReference type="GO" id="GO:0032259">
    <property type="term" value="P:methylation"/>
    <property type="evidence" value="ECO:0007669"/>
    <property type="project" value="UniProtKB-KW"/>
</dbReference>
<dbReference type="SUPFAM" id="SSF53335">
    <property type="entry name" value="S-adenosyl-L-methionine-dependent methyltransferases"/>
    <property type="match status" value="1"/>
</dbReference>
<evidence type="ECO:0000313" key="4">
    <source>
        <dbReference type="EMBL" id="POM25547.1"/>
    </source>
</evidence>
<organism evidence="4 5">
    <name type="scientific">Actinomadura rubteroloni</name>
    <dbReference type="NCBI Taxonomy" id="1926885"/>
    <lineage>
        <taxon>Bacteria</taxon>
        <taxon>Bacillati</taxon>
        <taxon>Actinomycetota</taxon>
        <taxon>Actinomycetes</taxon>
        <taxon>Streptosporangiales</taxon>
        <taxon>Thermomonosporaceae</taxon>
        <taxon>Actinomadura</taxon>
    </lineage>
</organism>
<dbReference type="GO" id="GO:0009312">
    <property type="term" value="P:oligosaccharide biosynthetic process"/>
    <property type="evidence" value="ECO:0007669"/>
    <property type="project" value="InterPro"/>
</dbReference>
<sequence length="196" mass="21242">MTMDPAYFDAMYAASRDPWGLASRWYERRKYALTLALLPRPRYASAFEAGCSVGVLTAALAARCDRLLACDLSPAAVAAASARAPGARVERRALPGDWPDGRFDLIVLSEVLYYFGDDDLADVLDRAVASLEPGGTLLAVHWRHRVPEYPKMGDDVHAALAATPLRLLAAHREEDFRAEAFTAGRPVSPAAAEGLV</sequence>
<keyword evidence="2 4" id="KW-0808">Transferase</keyword>
<dbReference type="CDD" id="cd02440">
    <property type="entry name" value="AdoMet_MTases"/>
    <property type="match status" value="1"/>
</dbReference>